<name>A0ABU9CHP1_9BURK</name>
<evidence type="ECO:0000259" key="1">
    <source>
        <dbReference type="Pfam" id="PF13579"/>
    </source>
</evidence>
<reference evidence="2 3" key="1">
    <citation type="submission" date="2024-04" db="EMBL/GenBank/DDBJ databases">
        <title>Novel species of the genus Ideonella isolated from streams.</title>
        <authorList>
            <person name="Lu H."/>
        </authorList>
    </citation>
    <scope>NUCLEOTIDE SEQUENCE [LARGE SCALE GENOMIC DNA]</scope>
    <source>
        <strain evidence="2 3">DXS22W</strain>
    </source>
</reference>
<accession>A0ABU9CHP1</accession>
<organism evidence="2 3">
    <name type="scientific">Pseudaquabacterium inlustre</name>
    <dbReference type="NCBI Taxonomy" id="2984192"/>
    <lineage>
        <taxon>Bacteria</taxon>
        <taxon>Pseudomonadati</taxon>
        <taxon>Pseudomonadota</taxon>
        <taxon>Betaproteobacteria</taxon>
        <taxon>Burkholderiales</taxon>
        <taxon>Sphaerotilaceae</taxon>
        <taxon>Pseudaquabacterium</taxon>
    </lineage>
</organism>
<dbReference type="Pfam" id="PF13579">
    <property type="entry name" value="Glyco_trans_4_4"/>
    <property type="match status" value="1"/>
</dbReference>
<proteinExistence type="predicted"/>
<keyword evidence="3" id="KW-1185">Reference proteome</keyword>
<evidence type="ECO:0000313" key="3">
    <source>
        <dbReference type="Proteomes" id="UP001365405"/>
    </source>
</evidence>
<dbReference type="EMBL" id="JBBUTH010000003">
    <property type="protein sequence ID" value="MEK8049875.1"/>
    <property type="molecule type" value="Genomic_DNA"/>
</dbReference>
<gene>
    <name evidence="2" type="ORF">AACH10_06475</name>
</gene>
<feature type="domain" description="Glycosyltransferase subfamily 4-like N-terminal" evidence="1">
    <location>
        <begin position="16"/>
        <end position="198"/>
    </location>
</feature>
<evidence type="ECO:0000313" key="2">
    <source>
        <dbReference type="EMBL" id="MEK8049875.1"/>
    </source>
</evidence>
<dbReference type="SUPFAM" id="SSF53756">
    <property type="entry name" value="UDP-Glycosyltransferase/glycogen phosphorylase"/>
    <property type="match status" value="1"/>
</dbReference>
<dbReference type="RefSeq" id="WP_341409546.1">
    <property type="nucleotide sequence ID" value="NZ_JBBUTH010000003.1"/>
</dbReference>
<dbReference type="Pfam" id="PF13692">
    <property type="entry name" value="Glyco_trans_1_4"/>
    <property type="match status" value="1"/>
</dbReference>
<comment type="caution">
    <text evidence="2">The sequence shown here is derived from an EMBL/GenBank/DDBJ whole genome shotgun (WGS) entry which is preliminary data.</text>
</comment>
<dbReference type="PANTHER" id="PTHR12526">
    <property type="entry name" value="GLYCOSYLTRANSFERASE"/>
    <property type="match status" value="1"/>
</dbReference>
<dbReference type="CDD" id="cd03794">
    <property type="entry name" value="GT4_WbuB-like"/>
    <property type="match status" value="1"/>
</dbReference>
<dbReference type="InterPro" id="IPR028098">
    <property type="entry name" value="Glyco_trans_4-like_N"/>
</dbReference>
<sequence>MRLLVVSQYFWPESFRVNELVAQLVARGHTVTVLTGRPNYPSGDILAEYREDPRRFARFEGASVLRVPLRPRGKGSLRLVLNYWSFVFWGCLLGPWLTRGQRYDAIFCFETSPITSALPALLLRRIKHAPLALWVLDLWPDTLSAVGVVRSERGLAMVGALVSFIYRRCDLILAQSRAFFEPIQRWSGAPDKTRYFPQWAEGVFGEAVAAPPAPELAAHAHAFRLMFAGNLGDAQDFPSILAAAAQLRHRTDIHWLIVGDGRALDQIRSDIDRLQLHDTVFLLGRYPLERMPAFFAGADALLVSLKKEPIFAMTVPGKVQSYLAAGRPIVAMLDGEGAHVVAESGAGLTCPAGDSIALSRCVENMAGLPADERARMSAAGIAYAKRVFDRDQLLDTLEDWLAPGHTSADHERRPD</sequence>
<dbReference type="Gene3D" id="3.40.50.2000">
    <property type="entry name" value="Glycogen Phosphorylase B"/>
    <property type="match status" value="2"/>
</dbReference>
<protein>
    <submittedName>
        <fullName evidence="2">Glycosyltransferase family 4 protein</fullName>
    </submittedName>
</protein>
<dbReference type="Proteomes" id="UP001365405">
    <property type="component" value="Unassembled WGS sequence"/>
</dbReference>